<keyword evidence="3 4" id="KW-0067">ATP-binding</keyword>
<reference evidence="6 7" key="2">
    <citation type="submission" date="2020-02" db="EMBL/GenBank/DDBJ databases">
        <title>Genome sequences of Thiorhodococcus mannitoliphagus and Thiorhodococcus minor, purple sulfur photosynthetic bacteria in the gammaproteobacterial family, Chromatiaceae.</title>
        <authorList>
            <person name="Aviles F.A."/>
            <person name="Meyer T.E."/>
            <person name="Kyndt J.A."/>
        </authorList>
    </citation>
    <scope>NUCLEOTIDE SEQUENCE [LARGE SCALE GENOMIC DNA]</scope>
    <source>
        <strain evidence="6 7">DSM 18266</strain>
    </source>
</reference>
<dbReference type="PANTHER" id="PTHR23407:SF1">
    <property type="entry name" value="5-FORMYLTETRAHYDROFOLATE CYCLO-LIGASE"/>
    <property type="match status" value="1"/>
</dbReference>
<accession>A0A6P1DX53</accession>
<evidence type="ECO:0000313" key="6">
    <source>
        <dbReference type="EMBL" id="NEX21296.1"/>
    </source>
</evidence>
<dbReference type="EC" id="6.3.3.2" evidence="5"/>
<evidence type="ECO:0000256" key="3">
    <source>
        <dbReference type="ARBA" id="ARBA00022840"/>
    </source>
</evidence>
<keyword evidence="2 4" id="KW-0547">Nucleotide-binding</keyword>
<dbReference type="AlphaFoldDB" id="A0A6P1DX53"/>
<protein>
    <recommendedName>
        <fullName evidence="5">5-formyltetrahydrofolate cyclo-ligase</fullName>
        <ecNumber evidence="5">6.3.3.2</ecNumber>
    </recommendedName>
</protein>
<dbReference type="RefSeq" id="WP_164654396.1">
    <property type="nucleotide sequence ID" value="NZ_JAAIJR010000050.1"/>
</dbReference>
<dbReference type="InterPro" id="IPR037171">
    <property type="entry name" value="NagB/RpiA_transferase-like"/>
</dbReference>
<dbReference type="PIRSF" id="PIRSF006806">
    <property type="entry name" value="FTHF_cligase"/>
    <property type="match status" value="1"/>
</dbReference>
<proteinExistence type="inferred from homology"/>
<keyword evidence="6" id="KW-0436">Ligase</keyword>
<evidence type="ECO:0000256" key="2">
    <source>
        <dbReference type="ARBA" id="ARBA00022741"/>
    </source>
</evidence>
<dbReference type="EMBL" id="JAAIJR010000050">
    <property type="protein sequence ID" value="NEX21296.1"/>
    <property type="molecule type" value="Genomic_DNA"/>
</dbReference>
<dbReference type="SUPFAM" id="SSF100950">
    <property type="entry name" value="NagB/RpiA/CoA transferase-like"/>
    <property type="match status" value="1"/>
</dbReference>
<dbReference type="GO" id="GO:0009396">
    <property type="term" value="P:folic acid-containing compound biosynthetic process"/>
    <property type="evidence" value="ECO:0007669"/>
    <property type="project" value="TreeGrafter"/>
</dbReference>
<dbReference type="GO" id="GO:0035999">
    <property type="term" value="P:tetrahydrofolate interconversion"/>
    <property type="evidence" value="ECO:0007669"/>
    <property type="project" value="TreeGrafter"/>
</dbReference>
<dbReference type="GO" id="GO:0005524">
    <property type="term" value="F:ATP binding"/>
    <property type="evidence" value="ECO:0007669"/>
    <property type="project" value="UniProtKB-KW"/>
</dbReference>
<dbReference type="NCBIfam" id="TIGR02727">
    <property type="entry name" value="MTHFS_bact"/>
    <property type="match status" value="1"/>
</dbReference>
<evidence type="ECO:0000256" key="5">
    <source>
        <dbReference type="RuleBase" id="RU361279"/>
    </source>
</evidence>
<dbReference type="Proteomes" id="UP000471640">
    <property type="component" value="Unassembled WGS sequence"/>
</dbReference>
<dbReference type="Pfam" id="PF01812">
    <property type="entry name" value="5-FTHF_cyc-lig"/>
    <property type="match status" value="1"/>
</dbReference>
<gene>
    <name evidence="6" type="ORF">G3480_13395</name>
</gene>
<feature type="binding site" evidence="4">
    <location>
        <position position="55"/>
    </location>
    <ligand>
        <name>substrate</name>
    </ligand>
</feature>
<sequence>MPSQPPSRRQLRAARRALTPDQQKDHATRVVRRISTSWPFLRASRIGLYWPADGELDPLPLLRLADGLGKQCYLPVLSPIRVGALRNKLLFARHLPTQRIQANRFGIPEPRGRGRHLARPIALDLLIVPLVGFDDHCNRIGMGGGFYDRTLAYLRHHKHWRRPRLLGLAHECQRITAITRQPWDIRLDAIVTEARLYSKEPDGDEPEGASGMIG</sequence>
<dbReference type="InterPro" id="IPR002698">
    <property type="entry name" value="FTHF_cligase"/>
</dbReference>
<evidence type="ECO:0000256" key="1">
    <source>
        <dbReference type="ARBA" id="ARBA00010638"/>
    </source>
</evidence>
<evidence type="ECO:0000313" key="7">
    <source>
        <dbReference type="Proteomes" id="UP000471640"/>
    </source>
</evidence>
<organism evidence="6 7">
    <name type="scientific">Thiorhodococcus mannitoliphagus</name>
    <dbReference type="NCBI Taxonomy" id="329406"/>
    <lineage>
        <taxon>Bacteria</taxon>
        <taxon>Pseudomonadati</taxon>
        <taxon>Pseudomonadota</taxon>
        <taxon>Gammaproteobacteria</taxon>
        <taxon>Chromatiales</taxon>
        <taxon>Chromatiaceae</taxon>
        <taxon>Thiorhodococcus</taxon>
    </lineage>
</organism>
<comment type="catalytic activity">
    <reaction evidence="5">
        <text>(6S)-5-formyl-5,6,7,8-tetrahydrofolate + ATP = (6R)-5,10-methenyltetrahydrofolate + ADP + phosphate</text>
        <dbReference type="Rhea" id="RHEA:10488"/>
        <dbReference type="ChEBI" id="CHEBI:30616"/>
        <dbReference type="ChEBI" id="CHEBI:43474"/>
        <dbReference type="ChEBI" id="CHEBI:57455"/>
        <dbReference type="ChEBI" id="CHEBI:57457"/>
        <dbReference type="ChEBI" id="CHEBI:456216"/>
        <dbReference type="EC" id="6.3.3.2"/>
    </reaction>
</comment>
<feature type="binding site" evidence="4">
    <location>
        <begin position="139"/>
        <end position="147"/>
    </location>
    <ligand>
        <name>ATP</name>
        <dbReference type="ChEBI" id="CHEBI:30616"/>
    </ligand>
</feature>
<comment type="caution">
    <text evidence="6">The sequence shown here is derived from an EMBL/GenBank/DDBJ whole genome shotgun (WGS) entry which is preliminary data.</text>
</comment>
<dbReference type="GO" id="GO:0046872">
    <property type="term" value="F:metal ion binding"/>
    <property type="evidence" value="ECO:0007669"/>
    <property type="project" value="UniProtKB-KW"/>
</dbReference>
<keyword evidence="7" id="KW-1185">Reference proteome</keyword>
<dbReference type="InterPro" id="IPR024185">
    <property type="entry name" value="FTHF_cligase-like_sf"/>
</dbReference>
<keyword evidence="5" id="KW-0479">Metal-binding</keyword>
<name>A0A6P1DX53_9GAMM</name>
<keyword evidence="5" id="KW-0460">Magnesium</keyword>
<comment type="cofactor">
    <cofactor evidence="5">
        <name>Mg(2+)</name>
        <dbReference type="ChEBI" id="CHEBI:18420"/>
    </cofactor>
</comment>
<dbReference type="GO" id="GO:0030272">
    <property type="term" value="F:5-formyltetrahydrofolate cyclo-ligase activity"/>
    <property type="evidence" value="ECO:0007669"/>
    <property type="project" value="UniProtKB-EC"/>
</dbReference>
<dbReference type="PANTHER" id="PTHR23407">
    <property type="entry name" value="ATPASE INHIBITOR/5-FORMYLTETRAHYDROFOLATE CYCLO-LIGASE"/>
    <property type="match status" value="1"/>
</dbReference>
<comment type="similarity">
    <text evidence="1 5">Belongs to the 5-formyltetrahydrofolate cyclo-ligase family.</text>
</comment>
<reference evidence="7" key="1">
    <citation type="journal article" date="2020" name="Microbiol. Resour. Announc.">
        <title>Draft Genome Sequences of Thiorhodococcus mannitoliphagus and Thiorhodococcus minor, Purple Sulfur Photosynthetic Bacteria in the Gammaproteobacterial Family Chromatiaceae.</title>
        <authorList>
            <person name="Aviles F.A."/>
            <person name="Meyer T.E."/>
            <person name="Kyndt J.A."/>
        </authorList>
    </citation>
    <scope>NUCLEOTIDE SEQUENCE [LARGE SCALE GENOMIC DNA]</scope>
    <source>
        <strain evidence="7">DSM 18266</strain>
    </source>
</reference>
<evidence type="ECO:0000256" key="4">
    <source>
        <dbReference type="PIRSR" id="PIRSR006806-1"/>
    </source>
</evidence>
<dbReference type="Gene3D" id="3.40.50.10420">
    <property type="entry name" value="NagB/RpiA/CoA transferase-like"/>
    <property type="match status" value="1"/>
</dbReference>